<dbReference type="Pfam" id="PF03328">
    <property type="entry name" value="HpcH_HpaI"/>
    <property type="match status" value="1"/>
</dbReference>
<accession>A0A1C7MM57</accession>
<dbReference type="Gene3D" id="3.20.20.60">
    <property type="entry name" value="Phosphoenolpyruvate-binding domains"/>
    <property type="match status" value="1"/>
</dbReference>
<evidence type="ECO:0000256" key="1">
    <source>
        <dbReference type="ARBA" id="ARBA00005568"/>
    </source>
</evidence>
<dbReference type="EMBL" id="LUGG01000002">
    <property type="protein sequence ID" value="OBZ77908.1"/>
    <property type="molecule type" value="Genomic_DNA"/>
</dbReference>
<dbReference type="InterPro" id="IPR015813">
    <property type="entry name" value="Pyrv/PenolPyrv_kinase-like_dom"/>
</dbReference>
<dbReference type="SUPFAM" id="SSF51621">
    <property type="entry name" value="Phosphoenolpyruvate/pyruvate domain"/>
    <property type="match status" value="1"/>
</dbReference>
<gene>
    <name evidence="5" type="primary">rhmA</name>
    <name evidence="5" type="ORF">A0H81_02137</name>
</gene>
<dbReference type="InterPro" id="IPR005000">
    <property type="entry name" value="Aldolase/citrate-lyase_domain"/>
</dbReference>
<dbReference type="AlphaFoldDB" id="A0A1C7MM57"/>
<comment type="caution">
    <text evidence="5">The sequence shown here is derived from an EMBL/GenBank/DDBJ whole genome shotgun (WGS) entry which is preliminary data.</text>
</comment>
<keyword evidence="3" id="KW-0456">Lyase</keyword>
<keyword evidence="2" id="KW-0479">Metal-binding</keyword>
<dbReference type="OMA" id="QIGLWCG"/>
<dbReference type="GO" id="GO:0005737">
    <property type="term" value="C:cytoplasm"/>
    <property type="evidence" value="ECO:0007669"/>
    <property type="project" value="TreeGrafter"/>
</dbReference>
<dbReference type="InterPro" id="IPR040442">
    <property type="entry name" value="Pyrv_kinase-like_dom_sf"/>
</dbReference>
<dbReference type="GO" id="GO:0016832">
    <property type="term" value="F:aldehyde-lyase activity"/>
    <property type="evidence" value="ECO:0007669"/>
    <property type="project" value="TreeGrafter"/>
</dbReference>
<dbReference type="STRING" id="5627.A0A1C7MM57"/>
<dbReference type="GO" id="GO:0046872">
    <property type="term" value="F:metal ion binding"/>
    <property type="evidence" value="ECO:0007669"/>
    <property type="project" value="UniProtKB-KW"/>
</dbReference>
<feature type="domain" description="HpcH/HpaI aldolase/citrate lyase" evidence="4">
    <location>
        <begin position="37"/>
        <end position="223"/>
    </location>
</feature>
<sequence>MASHPLLKAFRASKPAFGAWITLPGTFNARTAALASPHLSWLVIDCEHGMTSLQPGAAESIQAIAGLGSDAPSTIVRIPATGACADGSAGWQVKYVLDAGARGVLVPMVSTRAQATAVVAAARFPPAGIRGFGSPFTQTAWGISTAEYLTAANDGILVLVQIETRDGVQNLDQILEVEGLDGVFIGPYDLSLSLGYPAPSPDPHPEAERTIQDILKRAHAKGKKWYVTSTRHRASTPARTGSIMARRAMPRNNRVLSRIVQTQSTQSASRAKEGFDMINVSSDSGAMAEALAQHLATAVGETAAPKKEFRY</sequence>
<name>A0A1C7MM57_GRIFR</name>
<dbReference type="PANTHER" id="PTHR30502:SF0">
    <property type="entry name" value="PHOSPHOENOLPYRUVATE CARBOXYLASE FAMILY PROTEIN"/>
    <property type="match status" value="1"/>
</dbReference>
<evidence type="ECO:0000256" key="2">
    <source>
        <dbReference type="ARBA" id="ARBA00022723"/>
    </source>
</evidence>
<evidence type="ECO:0000256" key="3">
    <source>
        <dbReference type="ARBA" id="ARBA00023239"/>
    </source>
</evidence>
<comment type="similarity">
    <text evidence="1">Belongs to the HpcH/HpaI aldolase family.</text>
</comment>
<dbReference type="InterPro" id="IPR050251">
    <property type="entry name" value="HpcH-HpaI_aldolase"/>
</dbReference>
<proteinExistence type="inferred from homology"/>
<reference evidence="5 6" key="1">
    <citation type="submission" date="2016-03" db="EMBL/GenBank/DDBJ databases">
        <title>Whole genome sequencing of Grifola frondosa 9006-11.</title>
        <authorList>
            <person name="Min B."/>
            <person name="Park H."/>
            <person name="Kim J.-G."/>
            <person name="Cho H."/>
            <person name="Oh Y.-L."/>
            <person name="Kong W.-S."/>
            <person name="Choi I.-G."/>
        </authorList>
    </citation>
    <scope>NUCLEOTIDE SEQUENCE [LARGE SCALE GENOMIC DNA]</scope>
    <source>
        <strain evidence="5 6">9006-11</strain>
    </source>
</reference>
<evidence type="ECO:0000313" key="5">
    <source>
        <dbReference type="EMBL" id="OBZ77908.1"/>
    </source>
</evidence>
<keyword evidence="6" id="KW-1185">Reference proteome</keyword>
<protein>
    <submittedName>
        <fullName evidence="5">2-keto-3-deoxy-L-rhamnonate aldolase</fullName>
    </submittedName>
</protein>
<evidence type="ECO:0000313" key="6">
    <source>
        <dbReference type="Proteomes" id="UP000092993"/>
    </source>
</evidence>
<dbReference type="PANTHER" id="PTHR30502">
    <property type="entry name" value="2-KETO-3-DEOXY-L-RHAMNONATE ALDOLASE"/>
    <property type="match status" value="1"/>
</dbReference>
<dbReference type="OrthoDB" id="1621678at2759"/>
<evidence type="ECO:0000259" key="4">
    <source>
        <dbReference type="Pfam" id="PF03328"/>
    </source>
</evidence>
<dbReference type="Proteomes" id="UP000092993">
    <property type="component" value="Unassembled WGS sequence"/>
</dbReference>
<organism evidence="5 6">
    <name type="scientific">Grifola frondosa</name>
    <name type="common">Maitake</name>
    <name type="synonym">Polyporus frondosus</name>
    <dbReference type="NCBI Taxonomy" id="5627"/>
    <lineage>
        <taxon>Eukaryota</taxon>
        <taxon>Fungi</taxon>
        <taxon>Dikarya</taxon>
        <taxon>Basidiomycota</taxon>
        <taxon>Agaricomycotina</taxon>
        <taxon>Agaricomycetes</taxon>
        <taxon>Polyporales</taxon>
        <taxon>Grifolaceae</taxon>
        <taxon>Grifola</taxon>
    </lineage>
</organism>